<accession>A0A8S1F9J7</accession>
<feature type="region of interest" description="Disordered" evidence="1">
    <location>
        <begin position="687"/>
        <end position="918"/>
    </location>
</feature>
<keyword evidence="4" id="KW-1185">Reference proteome</keyword>
<feature type="region of interest" description="Disordered" evidence="1">
    <location>
        <begin position="273"/>
        <end position="320"/>
    </location>
</feature>
<feature type="compositionally biased region" description="Low complexity" evidence="1">
    <location>
        <begin position="718"/>
        <end position="728"/>
    </location>
</feature>
<feature type="region of interest" description="Disordered" evidence="1">
    <location>
        <begin position="29"/>
        <end position="48"/>
    </location>
</feature>
<proteinExistence type="predicted"/>
<feature type="compositionally biased region" description="Basic and acidic residues" evidence="1">
    <location>
        <begin position="964"/>
        <end position="1000"/>
    </location>
</feature>
<gene>
    <name evidence="3" type="ORF">CBOVIS_LOCUS10972</name>
</gene>
<feature type="compositionally biased region" description="Basic and acidic residues" evidence="1">
    <location>
        <begin position="876"/>
        <end position="887"/>
    </location>
</feature>
<organism evidence="3 4">
    <name type="scientific">Caenorhabditis bovis</name>
    <dbReference type="NCBI Taxonomy" id="2654633"/>
    <lineage>
        <taxon>Eukaryota</taxon>
        <taxon>Metazoa</taxon>
        <taxon>Ecdysozoa</taxon>
        <taxon>Nematoda</taxon>
        <taxon>Chromadorea</taxon>
        <taxon>Rhabditida</taxon>
        <taxon>Rhabditina</taxon>
        <taxon>Rhabditomorpha</taxon>
        <taxon>Rhabditoidea</taxon>
        <taxon>Rhabditidae</taxon>
        <taxon>Peloderinae</taxon>
        <taxon>Caenorhabditis</taxon>
    </lineage>
</organism>
<sequence>MSIAEVPPALKPLFSTADHNVALYQRRTPFSYTKPTPGGPKPHPKPLECPKVIPKSFWSSLELDDDSDDDPKPIPDEMPQTVHLQYNSPMGLYSKEAAVEQFEQQIGAAPNADLPAPDKHFDPSKSATLKYLNETGGGGDDALGDAFFEKVARAEAPRARDTVEPDWARMAREKSERARSKTPAEQRYRPASSPAPLSHPVHLETAREHAEKNKIFTHNIHEPYTRPYYEAAFNQNRMRRSQSAGREYHNRGYELGGLDFTQGIHIDHGTDYQYYAEPPRKPQPAKQPPGYELGGTDFYRGHTPNDGHYRGHGPDPPRLRPKYSADPHDPCNVVVAPNIEAVDANLLVGDTVSNQKIKHEVRHIDQSTFGTSFAPPQGFRRDHTTVRRAPPPPQPVTFSVSANKHLARSQSVPRSSAPPDQRDVFYSGAQYEADKEVSIRTLLNDEALRVNKRETSPYWADRSEQKHAAWSGRVDPRLQRYETYITEPNWRRNVDQRRQAWERRAFETEQKLSRPYSERVAPGMPPSWLAEAQHKQQQWQRQADNMNNSYNQASHDIPKNQPMNGSQNYQYTSTTTTTTSNVPQSQHVPENLVNTGYNTNQVNYVQSHADKYVNGPHYQPPIINQQQQQHQHEKMEFSEKFQRDLHSPLSRSIPIRQAGTFSEVCRSRQSDRSEIASDVKSEISIHEDHHHHHHQQQTDPIPLPAPTGNYEASNYNKTYSTHSTTTTTQQPVAQPASNNYSTSFHSERTFNNSSSHQPSQAIAIPSGGNQNYSYHTESHSTTGPIIMHSPGGQSFKSTEFSSSRYNKQEKTTTTTTTNGGAQPLNRHASYNYTSSTNETPKPAGYHHESFTSHTEKTSNNTQPQPAAYQYENYLSSRKEESRREETSRPVSQLSQYSESRNYKRNYSEKTETTTVPAATTNVTHSYKDLSNAQSVDDVFNKRTEMNEKLPVGSISNTHNNTEGGYRDASGHDVHYKRETQTSADPGRETSLLKEEEKRVVETPLEPGVISRHVTTKYYKKKTVTDTTTTTAPA</sequence>
<comment type="caution">
    <text evidence="3">The sequence shown here is derived from an EMBL/GenBank/DDBJ whole genome shotgun (WGS) entry which is preliminary data.</text>
</comment>
<feature type="region of interest" description="Disordered" evidence="1">
    <location>
        <begin position="61"/>
        <end position="80"/>
    </location>
</feature>
<feature type="compositionally biased region" description="Polar residues" evidence="1">
    <location>
        <begin position="889"/>
        <end position="899"/>
    </location>
</feature>
<evidence type="ECO:0000256" key="1">
    <source>
        <dbReference type="SAM" id="MobiDB-lite"/>
    </source>
</evidence>
<feature type="region of interest" description="Disordered" evidence="1">
    <location>
        <begin position="946"/>
        <end position="1006"/>
    </location>
</feature>
<feature type="compositionally biased region" description="Polar residues" evidence="1">
    <location>
        <begin position="767"/>
        <end position="783"/>
    </location>
</feature>
<feature type="compositionally biased region" description="Polar residues" evidence="1">
    <location>
        <begin position="828"/>
        <end position="839"/>
    </location>
</feature>
<dbReference type="Proteomes" id="UP000494206">
    <property type="component" value="Unassembled WGS sequence"/>
</dbReference>
<reference evidence="3 4" key="1">
    <citation type="submission" date="2020-04" db="EMBL/GenBank/DDBJ databases">
        <authorList>
            <person name="Laetsch R D."/>
            <person name="Stevens L."/>
            <person name="Kumar S."/>
            <person name="Blaxter L. M."/>
        </authorList>
    </citation>
    <scope>NUCLEOTIDE SEQUENCE [LARGE SCALE GENOMIC DNA]</scope>
</reference>
<dbReference type="SMART" id="SM00735">
    <property type="entry name" value="ZM"/>
    <property type="match status" value="1"/>
</dbReference>
<dbReference type="AlphaFoldDB" id="A0A8S1F9J7"/>
<feature type="compositionally biased region" description="Basic and acidic residues" evidence="1">
    <location>
        <begin position="299"/>
        <end position="320"/>
    </location>
</feature>
<evidence type="ECO:0000313" key="4">
    <source>
        <dbReference type="Proteomes" id="UP000494206"/>
    </source>
</evidence>
<feature type="region of interest" description="Disordered" evidence="1">
    <location>
        <begin position="169"/>
        <end position="203"/>
    </location>
</feature>
<dbReference type="OrthoDB" id="5919374at2759"/>
<feature type="compositionally biased region" description="Basic and acidic residues" evidence="1">
    <location>
        <begin position="169"/>
        <end position="188"/>
    </location>
</feature>
<dbReference type="EMBL" id="CADEPM010000008">
    <property type="protein sequence ID" value="CAB3409303.1"/>
    <property type="molecule type" value="Genomic_DNA"/>
</dbReference>
<evidence type="ECO:0000313" key="3">
    <source>
        <dbReference type="EMBL" id="CAB3409303.1"/>
    </source>
</evidence>
<name>A0A8S1F9J7_9PELO</name>
<feature type="compositionally biased region" description="Polar residues" evidence="1">
    <location>
        <begin position="953"/>
        <end position="962"/>
    </location>
</feature>
<feature type="domain" description="Zasp-like motif" evidence="2">
    <location>
        <begin position="80"/>
        <end position="105"/>
    </location>
</feature>
<evidence type="ECO:0000259" key="2">
    <source>
        <dbReference type="SMART" id="SM00735"/>
    </source>
</evidence>
<dbReference type="InterPro" id="IPR006643">
    <property type="entry name" value="Zasp-like_motif"/>
</dbReference>
<feature type="compositionally biased region" description="Basic and acidic residues" evidence="1">
    <location>
        <begin position="845"/>
        <end position="856"/>
    </location>
</feature>
<protein>
    <recommendedName>
        <fullName evidence="2">Zasp-like motif domain-containing protein</fullName>
    </recommendedName>
</protein>
<feature type="compositionally biased region" description="Polar residues" evidence="1">
    <location>
        <begin position="729"/>
        <end position="760"/>
    </location>
</feature>
<feature type="compositionally biased region" description="Polar residues" evidence="1">
    <location>
        <begin position="791"/>
        <end position="805"/>
    </location>
</feature>